<dbReference type="Gene3D" id="1.10.1740.10">
    <property type="match status" value="1"/>
</dbReference>
<accession>A0ABW1CG02</accession>
<evidence type="ECO:0000256" key="2">
    <source>
        <dbReference type="ARBA" id="ARBA00023082"/>
    </source>
</evidence>
<feature type="region of interest" description="Disordered" evidence="5">
    <location>
        <begin position="206"/>
        <end position="232"/>
    </location>
</feature>
<evidence type="ECO:0000256" key="1">
    <source>
        <dbReference type="ARBA" id="ARBA00023015"/>
    </source>
</evidence>
<keyword evidence="4" id="KW-0804">Transcription</keyword>
<dbReference type="PANTHER" id="PTHR43133:SF8">
    <property type="entry name" value="RNA POLYMERASE SIGMA FACTOR HI_1459-RELATED"/>
    <property type="match status" value="1"/>
</dbReference>
<evidence type="ECO:0000313" key="7">
    <source>
        <dbReference type="EMBL" id="MFC5823994.1"/>
    </source>
</evidence>
<keyword evidence="8" id="KW-1185">Reference proteome</keyword>
<dbReference type="InterPro" id="IPR039425">
    <property type="entry name" value="RNA_pol_sigma-70-like"/>
</dbReference>
<dbReference type="SUPFAM" id="SSF88946">
    <property type="entry name" value="Sigma2 domain of RNA polymerase sigma factors"/>
    <property type="match status" value="1"/>
</dbReference>
<evidence type="ECO:0000313" key="8">
    <source>
        <dbReference type="Proteomes" id="UP001596058"/>
    </source>
</evidence>
<comment type="caution">
    <text evidence="7">The sequence shown here is derived from an EMBL/GenBank/DDBJ whole genome shotgun (WGS) entry which is preliminary data.</text>
</comment>
<protein>
    <submittedName>
        <fullName evidence="7">RNA polymerase sigma factor</fullName>
    </submittedName>
</protein>
<gene>
    <name evidence="7" type="ORF">ACFPZ3_09045</name>
</gene>
<evidence type="ECO:0000256" key="3">
    <source>
        <dbReference type="ARBA" id="ARBA00023125"/>
    </source>
</evidence>
<keyword evidence="1" id="KW-0805">Transcription regulation</keyword>
<sequence length="232" mass="24927">MGELFDEYATSVYNHAYWVVGDWSAAEDVVSLTFMEVWRLRERLDPDGGSLRPWLLGVATNVGRNLRRARRLHREALAKVPCAAPVPDFADEVVGRITDAQRLENTGPRTTPVTVRPQLKFPSVAFRPARPASRRELALDLHAEDLAPPTRQTGWTPGPVAGYTNAALPLLAQARAVLAAAVTADRAAGATWDEIAAVLMSALTPPPAATAADGESAPRFGIRDGNESPSSG</sequence>
<dbReference type="Pfam" id="PF04542">
    <property type="entry name" value="Sigma70_r2"/>
    <property type="match status" value="1"/>
</dbReference>
<dbReference type="InterPro" id="IPR013325">
    <property type="entry name" value="RNA_pol_sigma_r2"/>
</dbReference>
<feature type="domain" description="RNA polymerase sigma-70 region 2" evidence="6">
    <location>
        <begin position="4"/>
        <end position="71"/>
    </location>
</feature>
<dbReference type="PANTHER" id="PTHR43133">
    <property type="entry name" value="RNA POLYMERASE ECF-TYPE SIGMA FACTO"/>
    <property type="match status" value="1"/>
</dbReference>
<organism evidence="7 8">
    <name type="scientific">Nonomuraea insulae</name>
    <dbReference type="NCBI Taxonomy" id="1616787"/>
    <lineage>
        <taxon>Bacteria</taxon>
        <taxon>Bacillati</taxon>
        <taxon>Actinomycetota</taxon>
        <taxon>Actinomycetes</taxon>
        <taxon>Streptosporangiales</taxon>
        <taxon>Streptosporangiaceae</taxon>
        <taxon>Nonomuraea</taxon>
    </lineage>
</organism>
<dbReference type="Proteomes" id="UP001596058">
    <property type="component" value="Unassembled WGS sequence"/>
</dbReference>
<evidence type="ECO:0000256" key="4">
    <source>
        <dbReference type="ARBA" id="ARBA00023163"/>
    </source>
</evidence>
<dbReference type="EMBL" id="JBHSPA010000011">
    <property type="protein sequence ID" value="MFC5823994.1"/>
    <property type="molecule type" value="Genomic_DNA"/>
</dbReference>
<name>A0ABW1CG02_9ACTN</name>
<dbReference type="RefSeq" id="WP_379513523.1">
    <property type="nucleotide sequence ID" value="NZ_JBHSPA010000011.1"/>
</dbReference>
<evidence type="ECO:0000259" key="6">
    <source>
        <dbReference type="Pfam" id="PF04542"/>
    </source>
</evidence>
<keyword evidence="3" id="KW-0238">DNA-binding</keyword>
<evidence type="ECO:0000256" key="5">
    <source>
        <dbReference type="SAM" id="MobiDB-lite"/>
    </source>
</evidence>
<reference evidence="8" key="1">
    <citation type="journal article" date="2019" name="Int. J. Syst. Evol. Microbiol.">
        <title>The Global Catalogue of Microorganisms (GCM) 10K type strain sequencing project: providing services to taxonomists for standard genome sequencing and annotation.</title>
        <authorList>
            <consortium name="The Broad Institute Genomics Platform"/>
            <consortium name="The Broad Institute Genome Sequencing Center for Infectious Disease"/>
            <person name="Wu L."/>
            <person name="Ma J."/>
        </authorList>
    </citation>
    <scope>NUCLEOTIDE SEQUENCE [LARGE SCALE GENOMIC DNA]</scope>
    <source>
        <strain evidence="8">CCUG 53903</strain>
    </source>
</reference>
<keyword evidence="2" id="KW-0731">Sigma factor</keyword>
<proteinExistence type="predicted"/>
<dbReference type="InterPro" id="IPR007627">
    <property type="entry name" value="RNA_pol_sigma70_r2"/>
</dbReference>